<organism evidence="14 15">
    <name type="scientific">Ruminococcus bovis</name>
    <dbReference type="NCBI Taxonomy" id="2564099"/>
    <lineage>
        <taxon>Bacteria</taxon>
        <taxon>Bacillati</taxon>
        <taxon>Bacillota</taxon>
        <taxon>Clostridia</taxon>
        <taxon>Eubacteriales</taxon>
        <taxon>Oscillospiraceae</taxon>
        <taxon>Ruminococcus</taxon>
    </lineage>
</organism>
<dbReference type="Pfam" id="PF01554">
    <property type="entry name" value="MatE"/>
    <property type="match status" value="2"/>
</dbReference>
<feature type="transmembrane region" description="Helical" evidence="13">
    <location>
        <begin position="408"/>
        <end position="430"/>
    </location>
</feature>
<keyword evidence="11 13" id="KW-0472">Membrane</keyword>
<dbReference type="RefSeq" id="WP_138157676.1">
    <property type="nucleotide sequence ID" value="NZ_CP039381.1"/>
</dbReference>
<feature type="transmembrane region" description="Helical" evidence="13">
    <location>
        <begin position="346"/>
        <end position="368"/>
    </location>
</feature>
<feature type="transmembrane region" description="Helical" evidence="13">
    <location>
        <begin position="12"/>
        <end position="32"/>
    </location>
</feature>
<reference evidence="14 15" key="1">
    <citation type="submission" date="2019-04" db="EMBL/GenBank/DDBJ databases">
        <authorList>
            <person name="Embree M."/>
            <person name="Gaffney J.R."/>
        </authorList>
    </citation>
    <scope>NUCLEOTIDE SEQUENCE [LARGE SCALE GENOMIC DNA]</scope>
    <source>
        <strain evidence="14 15">JE7A12</strain>
    </source>
</reference>
<dbReference type="EMBL" id="CP039381">
    <property type="protein sequence ID" value="QCT07683.1"/>
    <property type="molecule type" value="Genomic_DNA"/>
</dbReference>
<feature type="transmembrane region" description="Helical" evidence="13">
    <location>
        <begin position="380"/>
        <end position="402"/>
    </location>
</feature>
<evidence type="ECO:0000256" key="6">
    <source>
        <dbReference type="ARBA" id="ARBA00022449"/>
    </source>
</evidence>
<keyword evidence="5" id="KW-0813">Transport</keyword>
<dbReference type="Proteomes" id="UP000301475">
    <property type="component" value="Chromosome"/>
</dbReference>
<dbReference type="GO" id="GO:0015297">
    <property type="term" value="F:antiporter activity"/>
    <property type="evidence" value="ECO:0007669"/>
    <property type="project" value="UniProtKB-KW"/>
</dbReference>
<comment type="subcellular location">
    <subcellularLocation>
        <location evidence="2">Cell membrane</location>
        <topology evidence="2">Multi-pass membrane protein</topology>
    </subcellularLocation>
</comment>
<keyword evidence="7" id="KW-1003">Cell membrane</keyword>
<protein>
    <recommendedName>
        <fullName evidence="4">Probable multidrug resistance protein NorM</fullName>
    </recommendedName>
    <alternativeName>
        <fullName evidence="12">Multidrug-efflux transporter</fullName>
    </alternativeName>
</protein>
<feature type="transmembrane region" description="Helical" evidence="13">
    <location>
        <begin position="161"/>
        <end position="180"/>
    </location>
</feature>
<dbReference type="InterPro" id="IPR050222">
    <property type="entry name" value="MATE_MdtK"/>
</dbReference>
<dbReference type="PANTHER" id="PTHR43298:SF2">
    <property type="entry name" value="FMN_FAD EXPORTER YEEO-RELATED"/>
    <property type="match status" value="1"/>
</dbReference>
<comment type="similarity">
    <text evidence="3">Belongs to the multi antimicrobial extrusion (MATE) (TC 2.A.66.1) family.</text>
</comment>
<keyword evidence="9 13" id="KW-1133">Transmembrane helix</keyword>
<dbReference type="PANTHER" id="PTHR43298">
    <property type="entry name" value="MULTIDRUG RESISTANCE PROTEIN NORM-RELATED"/>
    <property type="match status" value="1"/>
</dbReference>
<evidence type="ECO:0000256" key="12">
    <source>
        <dbReference type="ARBA" id="ARBA00031636"/>
    </source>
</evidence>
<dbReference type="KEGG" id="ruj:E5Z56_10090"/>
<keyword evidence="10" id="KW-0406">Ion transport</keyword>
<feature type="transmembrane region" description="Helical" evidence="13">
    <location>
        <begin position="52"/>
        <end position="73"/>
    </location>
</feature>
<feature type="transmembrane region" description="Helical" evidence="13">
    <location>
        <begin position="186"/>
        <end position="207"/>
    </location>
</feature>
<sequence length="441" mass="47944">MFTNKDLRNMIIPIFFEQFLLMLVGLADTFVVSYAGEDAVSGVSLVNSFNTILLFLFTALASGGAVIICQYIGCKDKENSTKSACQLLMFSTVFSVVLSVLILIFSHSILVLLFGKVEQSVMNACVTYLKISVYSFPALAIYNAGAALCRSIGKSNVTMNVSIFANFINILGNCIGVYVLKMGVAGVAYPSLISRTISAIAVTVYCFKKNNMVSYKWKYIFSWNSSILKKVMKVAVPNGVENGVHQLVKVAISSIIALFGTCQIAANGVAQSIWSLAALMGLALSPVYTTVIGRCMGANDIKSANFYFKKLNKLTTILSIVWNGFVIAITPILLQFFTLSAEAKHLVIIMVIINNAINGLVFTYAGPLGNGLRAAGDVKFTMIISVSLTVFARLFFSIILGITLNLGVIGVTIGMCIDLIIRAVIFLCRYKSQKWTKFKLI</sequence>
<dbReference type="GO" id="GO:0006811">
    <property type="term" value="P:monoatomic ion transport"/>
    <property type="evidence" value="ECO:0007669"/>
    <property type="project" value="UniProtKB-KW"/>
</dbReference>
<evidence type="ECO:0000256" key="4">
    <source>
        <dbReference type="ARBA" id="ARBA00020268"/>
    </source>
</evidence>
<evidence type="ECO:0000256" key="11">
    <source>
        <dbReference type="ARBA" id="ARBA00023136"/>
    </source>
</evidence>
<evidence type="ECO:0000256" key="8">
    <source>
        <dbReference type="ARBA" id="ARBA00022692"/>
    </source>
</evidence>
<dbReference type="InterPro" id="IPR048279">
    <property type="entry name" value="MdtK-like"/>
</dbReference>
<dbReference type="NCBIfam" id="TIGR00797">
    <property type="entry name" value="matE"/>
    <property type="match status" value="1"/>
</dbReference>
<evidence type="ECO:0000256" key="3">
    <source>
        <dbReference type="ARBA" id="ARBA00010199"/>
    </source>
</evidence>
<keyword evidence="8 13" id="KW-0812">Transmembrane</keyword>
<name>A0A4V1G5B9_9FIRM</name>
<feature type="transmembrane region" description="Helical" evidence="13">
    <location>
        <begin position="247"/>
        <end position="266"/>
    </location>
</feature>
<dbReference type="GO" id="GO:0005886">
    <property type="term" value="C:plasma membrane"/>
    <property type="evidence" value="ECO:0007669"/>
    <property type="project" value="UniProtKB-SubCell"/>
</dbReference>
<dbReference type="GO" id="GO:0042910">
    <property type="term" value="F:xenobiotic transmembrane transporter activity"/>
    <property type="evidence" value="ECO:0007669"/>
    <property type="project" value="InterPro"/>
</dbReference>
<keyword evidence="15" id="KW-1185">Reference proteome</keyword>
<dbReference type="InterPro" id="IPR002528">
    <property type="entry name" value="MATE_fam"/>
</dbReference>
<comment type="function">
    <text evidence="1">Multidrug efflux pump.</text>
</comment>
<feature type="transmembrane region" description="Helical" evidence="13">
    <location>
        <begin position="85"/>
        <end position="111"/>
    </location>
</feature>
<evidence type="ECO:0000313" key="15">
    <source>
        <dbReference type="Proteomes" id="UP000301475"/>
    </source>
</evidence>
<dbReference type="AlphaFoldDB" id="A0A4V1G5B9"/>
<accession>A0A4V1G5B9</accession>
<dbReference type="OrthoDB" id="62420at2"/>
<evidence type="ECO:0000256" key="5">
    <source>
        <dbReference type="ARBA" id="ARBA00022448"/>
    </source>
</evidence>
<evidence type="ECO:0000256" key="2">
    <source>
        <dbReference type="ARBA" id="ARBA00004651"/>
    </source>
</evidence>
<proteinExistence type="inferred from homology"/>
<evidence type="ECO:0000256" key="1">
    <source>
        <dbReference type="ARBA" id="ARBA00003408"/>
    </source>
</evidence>
<evidence type="ECO:0000256" key="10">
    <source>
        <dbReference type="ARBA" id="ARBA00023065"/>
    </source>
</evidence>
<dbReference type="PIRSF" id="PIRSF006603">
    <property type="entry name" value="DinF"/>
    <property type="match status" value="1"/>
</dbReference>
<evidence type="ECO:0000256" key="7">
    <source>
        <dbReference type="ARBA" id="ARBA00022475"/>
    </source>
</evidence>
<feature type="transmembrane region" description="Helical" evidence="13">
    <location>
        <begin position="314"/>
        <end position="334"/>
    </location>
</feature>
<feature type="transmembrane region" description="Helical" evidence="13">
    <location>
        <begin position="272"/>
        <end position="293"/>
    </location>
</feature>
<evidence type="ECO:0000313" key="14">
    <source>
        <dbReference type="EMBL" id="QCT07683.1"/>
    </source>
</evidence>
<keyword evidence="6" id="KW-0050">Antiport</keyword>
<evidence type="ECO:0000256" key="13">
    <source>
        <dbReference type="SAM" id="Phobius"/>
    </source>
</evidence>
<evidence type="ECO:0000256" key="9">
    <source>
        <dbReference type="ARBA" id="ARBA00022989"/>
    </source>
</evidence>
<gene>
    <name evidence="14" type="ORF">E5Z56_10090</name>
</gene>
<feature type="transmembrane region" description="Helical" evidence="13">
    <location>
        <begin position="131"/>
        <end position="149"/>
    </location>
</feature>